<dbReference type="Pfam" id="PF07453">
    <property type="entry name" value="NUMOD1"/>
    <property type="match status" value="1"/>
</dbReference>
<feature type="domain" description="GIY-YIG" evidence="1">
    <location>
        <begin position="66"/>
        <end position="153"/>
    </location>
</feature>
<dbReference type="PROSITE" id="PS50164">
    <property type="entry name" value="GIY_YIG"/>
    <property type="match status" value="1"/>
</dbReference>
<dbReference type="GeneID" id="39703268"/>
<dbReference type="SMART" id="SM00465">
    <property type="entry name" value="GIYc"/>
    <property type="match status" value="1"/>
</dbReference>
<name>A0A481S163_9HYPO</name>
<dbReference type="EMBL" id="MH922223">
    <property type="protein sequence ID" value="QBG64885.1"/>
    <property type="molecule type" value="Genomic_DNA"/>
</dbReference>
<reference evidence="2" key="2">
    <citation type="journal article" date="2019" name="Environ. Microbiol.">
        <title>The complete mitochondrial genome of the Chan-hua fungus Isaria cicadae: a tale of intron evolution in Cordycipitaceae.</title>
        <authorList>
            <person name="Fan W.W."/>
            <person name="Zhang S."/>
            <person name="Zhang Y.J."/>
        </authorList>
    </citation>
    <scope>NUCLEOTIDE SEQUENCE</scope>
    <source>
        <strain evidence="2">CCAD02</strain>
    </source>
</reference>
<dbReference type="Gene3D" id="3.40.1440.10">
    <property type="entry name" value="GIY-YIG endonuclease"/>
    <property type="match status" value="1"/>
</dbReference>
<evidence type="ECO:0000259" key="1">
    <source>
        <dbReference type="PROSITE" id="PS50164"/>
    </source>
</evidence>
<dbReference type="AlphaFoldDB" id="A0A481S163"/>
<dbReference type="InterPro" id="IPR000305">
    <property type="entry name" value="GIY-YIG_endonuc"/>
</dbReference>
<dbReference type="GO" id="GO:0004519">
    <property type="term" value="F:endonuclease activity"/>
    <property type="evidence" value="ECO:0007669"/>
    <property type="project" value="UniProtKB-KW"/>
</dbReference>
<dbReference type="InterPro" id="IPR010896">
    <property type="entry name" value="NUMOD1"/>
</dbReference>
<evidence type="ECO:0000313" key="2">
    <source>
        <dbReference type="EMBL" id="QBG64885.1"/>
    </source>
</evidence>
<dbReference type="InterPro" id="IPR035901">
    <property type="entry name" value="GIY-YIG_endonuc_sf"/>
</dbReference>
<keyword evidence="2" id="KW-0496">Mitochondrion</keyword>
<gene>
    <name evidence="2" type="primary">orf403</name>
</gene>
<dbReference type="Pfam" id="PF01541">
    <property type="entry name" value="GIY-YIG"/>
    <property type="match status" value="1"/>
</dbReference>
<dbReference type="RefSeq" id="YP_009577897.1">
    <property type="nucleotide sequence ID" value="NC_041489.1"/>
</dbReference>
<keyword evidence="2" id="KW-0378">Hydrolase</keyword>
<accession>A0A481S163</accession>
<reference evidence="2" key="1">
    <citation type="submission" date="2018-09" db="EMBL/GenBank/DDBJ databases">
        <authorList>
            <person name="Zhang Y.-J."/>
        </authorList>
    </citation>
    <scope>NUCLEOTIDE SEQUENCE</scope>
    <source>
        <strain evidence="2">CCAD02</strain>
    </source>
</reference>
<sequence>MSIDNLFKLDIPKHTVSNKPNLSRFAQSLLKRSYSTKTINNDLSIRDKIITFDSLECEEIKFKYLGVSGVYKLTNKNDDSRFYIGSSVNLARRMEEYNKLTKGLRKPRSYSELEISKTSALNWKLEFIYITTPQTSLAFEQYAIIRYKPTIIINLKVIPRVNPQWGNNLDDAVSTIEKLLSISNHKEYNRLFVFLNTLKKANNLNYDFEDMDNKYYCFLIFVYNINSPNKDPIVYSSINKAIKGLQMSYSTLLDYINNKYIYKSDTIISFESLFSEDFKEYQEKPKGDNQMRKQIIVYNKEDNEIVMEFKSGREMARHFQIDGKIARTAIVKGEYEDFLLISRDVSNRKVIYVFDSITYELLEKFDGVSKVLKYAKVNFYTLKTLLESGNSHIGKIYSYKNKL</sequence>
<proteinExistence type="predicted"/>
<organism evidence="2">
    <name type="scientific">Cordyceps cicadae</name>
    <dbReference type="NCBI Taxonomy" id="218633"/>
    <lineage>
        <taxon>Eukaryota</taxon>
        <taxon>Fungi</taxon>
        <taxon>Dikarya</taxon>
        <taxon>Ascomycota</taxon>
        <taxon>Pezizomycotina</taxon>
        <taxon>Sordariomycetes</taxon>
        <taxon>Hypocreomycetidae</taxon>
        <taxon>Hypocreales</taxon>
        <taxon>Cordycipitaceae</taxon>
        <taxon>Cordyceps</taxon>
    </lineage>
</organism>
<protein>
    <submittedName>
        <fullName evidence="2">GIY-YIG endonuclease</fullName>
    </submittedName>
</protein>
<keyword evidence="2" id="KW-0540">Nuclease</keyword>
<keyword evidence="2" id="KW-0255">Endonuclease</keyword>
<geneLocation type="mitochondrion" evidence="2"/>
<dbReference type="SUPFAM" id="SSF82771">
    <property type="entry name" value="GIY-YIG endonuclease"/>
    <property type="match status" value="1"/>
</dbReference>